<dbReference type="GeneID" id="111245140"/>
<dbReference type="OrthoDB" id="10553864at2759"/>
<dbReference type="Proteomes" id="UP000594260">
    <property type="component" value="Unplaced"/>
</dbReference>
<feature type="compositionally biased region" description="Low complexity" evidence="1">
    <location>
        <begin position="191"/>
        <end position="203"/>
    </location>
</feature>
<organism evidence="3 4">
    <name type="scientific">Varroa destructor</name>
    <name type="common">Honeybee mite</name>
    <dbReference type="NCBI Taxonomy" id="109461"/>
    <lineage>
        <taxon>Eukaryota</taxon>
        <taxon>Metazoa</taxon>
        <taxon>Ecdysozoa</taxon>
        <taxon>Arthropoda</taxon>
        <taxon>Chelicerata</taxon>
        <taxon>Arachnida</taxon>
        <taxon>Acari</taxon>
        <taxon>Parasitiformes</taxon>
        <taxon>Mesostigmata</taxon>
        <taxon>Gamasina</taxon>
        <taxon>Dermanyssoidea</taxon>
        <taxon>Varroidae</taxon>
        <taxon>Varroa</taxon>
    </lineage>
</organism>
<keyword evidence="2" id="KW-0812">Transmembrane</keyword>
<evidence type="ECO:0000313" key="3">
    <source>
        <dbReference type="EnsemblMetazoa" id="XP_022648810"/>
    </source>
</evidence>
<dbReference type="EnsemblMetazoa" id="XM_022793075">
    <property type="protein sequence ID" value="XP_022648810"/>
    <property type="gene ID" value="LOC111245140"/>
</dbReference>
<protein>
    <submittedName>
        <fullName evidence="3">Uncharacterized protein</fullName>
    </submittedName>
</protein>
<dbReference type="AlphaFoldDB" id="A0A7M7JKE3"/>
<feature type="transmembrane region" description="Helical" evidence="2">
    <location>
        <begin position="16"/>
        <end position="39"/>
    </location>
</feature>
<keyword evidence="4" id="KW-1185">Reference proteome</keyword>
<dbReference type="RefSeq" id="XP_022648810.1">
    <property type="nucleotide sequence ID" value="XM_022793075.1"/>
</dbReference>
<sequence length="421" mass="45742">MGKEFGTSMDLSPYQMALVIILVLNLLFWLIIIVWRFCYIRNLNTIIERRRAEMRGQINDGLQSDMQENQDNLFYSLSRSDFPPSYDDAIKSHLIISSAGSGLAPQSTPNPTASNRTSVVMQALDNSGVVRTSGQVLASYATPTVPTLLNNSTVTNNAGHFRTAATAGPTHSTTERGQAHPLQRQRTQRYQSISRQQGPQQQSEPENDFLLEGVQRQQASSVLTDCSSGNPSTSAQEHFCAATNSLDDTKASTNFNNDNHDKGHYHENSNNSFNKCGGEMKKFSPVLTSATASVGPADADTCESHHVKSYNSMASTDGEHFENCKFTGCSDNRLGEANHYTVEMRETASIALTVAAAAAEDAITVTVESHDEDALSDAVVVKGRVNCDDEPSTSFTSEVTSKLLHETMAPPPLPTSPIPDA</sequence>
<feature type="region of interest" description="Disordered" evidence="1">
    <location>
        <begin position="163"/>
        <end position="206"/>
    </location>
</feature>
<name>A0A7M7JKE3_VARDE</name>
<evidence type="ECO:0000256" key="2">
    <source>
        <dbReference type="SAM" id="Phobius"/>
    </source>
</evidence>
<accession>A0A7M7JKE3</accession>
<reference evidence="3" key="1">
    <citation type="submission" date="2021-01" db="UniProtKB">
        <authorList>
            <consortium name="EnsemblMetazoa"/>
        </authorList>
    </citation>
    <scope>IDENTIFICATION</scope>
</reference>
<keyword evidence="2" id="KW-1133">Transmembrane helix</keyword>
<evidence type="ECO:0000256" key="1">
    <source>
        <dbReference type="SAM" id="MobiDB-lite"/>
    </source>
</evidence>
<evidence type="ECO:0000313" key="4">
    <source>
        <dbReference type="Proteomes" id="UP000594260"/>
    </source>
</evidence>
<keyword evidence="2" id="KW-0472">Membrane</keyword>
<dbReference type="KEGG" id="vde:111245140"/>
<dbReference type="InParanoid" id="A0A7M7JKE3"/>
<proteinExistence type="predicted"/>